<name>A0A420KD31_9BURK</name>
<dbReference type="PROSITE" id="PS00028">
    <property type="entry name" value="ZINC_FINGER_C2H2_1"/>
    <property type="match status" value="1"/>
</dbReference>
<dbReference type="PANTHER" id="PTHR34075">
    <property type="entry name" value="BLR3430 PROTEIN"/>
    <property type="match status" value="1"/>
</dbReference>
<sequence length="128" mass="14243">MSDSSNMAQESPEARFLQELTTGEPKVQCCQGCGKCFYFPRIQCPHCRSHDYQWVPMNRGGTVYSYSTLFGAQGSEPYNVVLVDMDDGFRLMSTCPGETMDMGWIGARVQARVDFDAQPPRLVVGKAA</sequence>
<organism evidence="2 3">
    <name type="scientific">Alicycliphilus denitrificans</name>
    <dbReference type="NCBI Taxonomy" id="179636"/>
    <lineage>
        <taxon>Bacteria</taxon>
        <taxon>Pseudomonadati</taxon>
        <taxon>Pseudomonadota</taxon>
        <taxon>Betaproteobacteria</taxon>
        <taxon>Burkholderiales</taxon>
        <taxon>Comamonadaceae</taxon>
        <taxon>Alicycliphilus</taxon>
    </lineage>
</organism>
<dbReference type="Pfam" id="PF01796">
    <property type="entry name" value="OB_ChsH2_C"/>
    <property type="match status" value="1"/>
</dbReference>
<dbReference type="InterPro" id="IPR012340">
    <property type="entry name" value="NA-bd_OB-fold"/>
</dbReference>
<dbReference type="InterPro" id="IPR002878">
    <property type="entry name" value="ChsH2_C"/>
</dbReference>
<dbReference type="GO" id="GO:0003677">
    <property type="term" value="F:DNA binding"/>
    <property type="evidence" value="ECO:0007669"/>
    <property type="project" value="UniProtKB-KW"/>
</dbReference>
<dbReference type="SUPFAM" id="SSF50249">
    <property type="entry name" value="Nucleic acid-binding proteins"/>
    <property type="match status" value="1"/>
</dbReference>
<dbReference type="PANTHER" id="PTHR34075:SF5">
    <property type="entry name" value="BLR3430 PROTEIN"/>
    <property type="match status" value="1"/>
</dbReference>
<proteinExistence type="predicted"/>
<evidence type="ECO:0000259" key="1">
    <source>
        <dbReference type="PROSITE" id="PS00028"/>
    </source>
</evidence>
<dbReference type="InterPro" id="IPR052513">
    <property type="entry name" value="Thioester_dehydratase-like"/>
</dbReference>
<dbReference type="InterPro" id="IPR013087">
    <property type="entry name" value="Znf_C2H2_type"/>
</dbReference>
<dbReference type="EMBL" id="NKDB02000002">
    <property type="protein sequence ID" value="RKJ97118.1"/>
    <property type="molecule type" value="Genomic_DNA"/>
</dbReference>
<keyword evidence="2" id="KW-0238">DNA-binding</keyword>
<evidence type="ECO:0000313" key="2">
    <source>
        <dbReference type="EMBL" id="RKJ97118.1"/>
    </source>
</evidence>
<comment type="caution">
    <text evidence="2">The sequence shown here is derived from an EMBL/GenBank/DDBJ whole genome shotgun (WGS) entry which is preliminary data.</text>
</comment>
<feature type="domain" description="C2H2-type" evidence="1">
    <location>
        <begin position="29"/>
        <end position="50"/>
    </location>
</feature>
<dbReference type="Gene3D" id="6.10.30.10">
    <property type="match status" value="1"/>
</dbReference>
<protein>
    <submittedName>
        <fullName evidence="2">DNA-binding protein</fullName>
    </submittedName>
</protein>
<reference evidence="2 3" key="1">
    <citation type="submission" date="2018-09" db="EMBL/GenBank/DDBJ databases">
        <title>Genome comparison of Alicycliphilus sp. BQ1, a polyurethanolytic bacterium, with its closest phylogenetic relatives Alicycliphilus denitrificans BC and K601, unable to attack polyurethane.</title>
        <authorList>
            <person name="Loza-Tavera H."/>
            <person name="Lozano L."/>
            <person name="Cevallos M."/>
            <person name="Maya-Lucas O."/>
            <person name="Garcia-Mena J."/>
            <person name="Hernandez J."/>
        </authorList>
    </citation>
    <scope>NUCLEOTIDE SEQUENCE [LARGE SCALE GENOMIC DNA]</scope>
    <source>
        <strain evidence="2 3">BQ1</strain>
    </source>
</reference>
<dbReference type="Proteomes" id="UP000216225">
    <property type="component" value="Unassembled WGS sequence"/>
</dbReference>
<accession>A0A420KD31</accession>
<dbReference type="AlphaFoldDB" id="A0A420KD31"/>
<evidence type="ECO:0000313" key="3">
    <source>
        <dbReference type="Proteomes" id="UP000216225"/>
    </source>
</evidence>
<gene>
    <name evidence="2" type="ORF">CE154_014090</name>
</gene>